<dbReference type="RefSeq" id="WP_165873620.1">
    <property type="nucleotide sequence ID" value="NZ_SLXV01000002.1"/>
</dbReference>
<accession>A0A4R2S242</accession>
<dbReference type="Pfam" id="PF01381">
    <property type="entry name" value="HTH_3"/>
    <property type="match status" value="1"/>
</dbReference>
<sequence length="159" mass="19047">MELFFYVTEELGQAIEKARKERGFTQEEVDDLTGCSASNLYLIEKGYKRVKYETIEKICRFYGIDISKYQSQQVLEEMVDLDDFFQLVDLEMRIHPDQAMEMFRQYESKIVHLHGRNPELTVLRYYAKAKQAEASEKYQDSVEYYLRRHILLQICCNRI</sequence>
<dbReference type="InterPro" id="IPR001387">
    <property type="entry name" value="Cro/C1-type_HTH"/>
</dbReference>
<evidence type="ECO:0000313" key="2">
    <source>
        <dbReference type="EMBL" id="TCP70373.1"/>
    </source>
</evidence>
<dbReference type="SMART" id="SM00530">
    <property type="entry name" value="HTH_XRE"/>
    <property type="match status" value="1"/>
</dbReference>
<proteinExistence type="predicted"/>
<dbReference type="CDD" id="cd00093">
    <property type="entry name" value="HTH_XRE"/>
    <property type="match status" value="1"/>
</dbReference>
<dbReference type="Proteomes" id="UP000294746">
    <property type="component" value="Unassembled WGS sequence"/>
</dbReference>
<dbReference type="Gene3D" id="1.10.260.40">
    <property type="entry name" value="lambda repressor-like DNA-binding domains"/>
    <property type="match status" value="1"/>
</dbReference>
<protein>
    <submittedName>
        <fullName evidence="2">Helix-turn-helix protein</fullName>
    </submittedName>
</protein>
<dbReference type="AlphaFoldDB" id="A0A4R2S242"/>
<dbReference type="GO" id="GO:0003677">
    <property type="term" value="F:DNA binding"/>
    <property type="evidence" value="ECO:0007669"/>
    <property type="project" value="InterPro"/>
</dbReference>
<dbReference type="SUPFAM" id="SSF47413">
    <property type="entry name" value="lambda repressor-like DNA-binding domains"/>
    <property type="match status" value="1"/>
</dbReference>
<dbReference type="EMBL" id="SLXV01000002">
    <property type="protein sequence ID" value="TCP70373.1"/>
    <property type="molecule type" value="Genomic_DNA"/>
</dbReference>
<evidence type="ECO:0000313" key="3">
    <source>
        <dbReference type="Proteomes" id="UP000294746"/>
    </source>
</evidence>
<dbReference type="PROSITE" id="PS50943">
    <property type="entry name" value="HTH_CROC1"/>
    <property type="match status" value="1"/>
</dbReference>
<keyword evidence="3" id="KW-1185">Reference proteome</keyword>
<comment type="caution">
    <text evidence="2">The sequence shown here is derived from an EMBL/GenBank/DDBJ whole genome shotgun (WGS) entry which is preliminary data.</text>
</comment>
<gene>
    <name evidence="2" type="ORF">EDD57_10212</name>
</gene>
<reference evidence="2 3" key="1">
    <citation type="submission" date="2019-03" db="EMBL/GenBank/DDBJ databases">
        <title>Genomic Encyclopedia of Type Strains, Phase IV (KMG-IV): sequencing the most valuable type-strain genomes for metagenomic binning, comparative biology and taxonomic classification.</title>
        <authorList>
            <person name="Goeker M."/>
        </authorList>
    </citation>
    <scope>NUCLEOTIDE SEQUENCE [LARGE SCALE GENOMIC DNA]</scope>
    <source>
        <strain evidence="2 3">DSM 46831</strain>
    </source>
</reference>
<name>A0A4R2S242_9BACL</name>
<organism evidence="2 3">
    <name type="scientific">Baia soyae</name>
    <dbReference type="NCBI Taxonomy" id="1544746"/>
    <lineage>
        <taxon>Bacteria</taxon>
        <taxon>Bacillati</taxon>
        <taxon>Bacillota</taxon>
        <taxon>Bacilli</taxon>
        <taxon>Bacillales</taxon>
        <taxon>Thermoactinomycetaceae</taxon>
        <taxon>Baia</taxon>
    </lineage>
</organism>
<feature type="domain" description="HTH cro/C1-type" evidence="1">
    <location>
        <begin position="15"/>
        <end position="69"/>
    </location>
</feature>
<dbReference type="InterPro" id="IPR010982">
    <property type="entry name" value="Lambda_DNA-bd_dom_sf"/>
</dbReference>
<evidence type="ECO:0000259" key="1">
    <source>
        <dbReference type="PROSITE" id="PS50943"/>
    </source>
</evidence>